<dbReference type="AlphaFoldDB" id="Q7RQP2"/>
<gene>
    <name evidence="1" type="ORF">PY01051</name>
</gene>
<evidence type="ECO:0000313" key="1">
    <source>
        <dbReference type="EMBL" id="EAA19971.1"/>
    </source>
</evidence>
<organism evidence="1 2">
    <name type="scientific">Plasmodium yoelii yoelii</name>
    <dbReference type="NCBI Taxonomy" id="73239"/>
    <lineage>
        <taxon>Eukaryota</taxon>
        <taxon>Sar</taxon>
        <taxon>Alveolata</taxon>
        <taxon>Apicomplexa</taxon>
        <taxon>Aconoidasida</taxon>
        <taxon>Haemosporida</taxon>
        <taxon>Plasmodiidae</taxon>
        <taxon>Plasmodium</taxon>
        <taxon>Plasmodium (Vinckeia)</taxon>
    </lineage>
</organism>
<dbReference type="PaxDb" id="73239-Q7RQP2"/>
<comment type="caution">
    <text evidence="1">The sequence shown here is derived from an EMBL/GenBank/DDBJ whole genome shotgun (WGS) entry which is preliminary data.</text>
</comment>
<proteinExistence type="predicted"/>
<dbReference type="STRING" id="73239.Q7RQP2"/>
<protein>
    <submittedName>
        <fullName evidence="1">Uncharacterized protein</fullName>
    </submittedName>
</protein>
<dbReference type="EMBL" id="AABL01000277">
    <property type="protein sequence ID" value="EAA19971.1"/>
    <property type="molecule type" value="Genomic_DNA"/>
</dbReference>
<dbReference type="InParanoid" id="Q7RQP2"/>
<reference evidence="1 2" key="1">
    <citation type="journal article" date="2002" name="Nature">
        <title>Genome sequence and comparative analysis of the model rodent malaria parasite Plasmodium yoelii yoelii.</title>
        <authorList>
            <person name="Carlton J.M."/>
            <person name="Angiuoli S.V."/>
            <person name="Suh B.B."/>
            <person name="Kooij T.W."/>
            <person name="Pertea M."/>
            <person name="Silva J.C."/>
            <person name="Ermolaeva M.D."/>
            <person name="Allen J.E."/>
            <person name="Selengut J.D."/>
            <person name="Koo H.L."/>
            <person name="Peterson J.D."/>
            <person name="Pop M."/>
            <person name="Kosack D.S."/>
            <person name="Shumway M.F."/>
            <person name="Bidwell S.L."/>
            <person name="Shallom S.J."/>
            <person name="van Aken S.E."/>
            <person name="Riedmuller S.B."/>
            <person name="Feldblyum T.V."/>
            <person name="Cho J.K."/>
            <person name="Quackenbush J."/>
            <person name="Sedegah M."/>
            <person name="Shoaibi A."/>
            <person name="Cummings L.M."/>
            <person name="Florens L."/>
            <person name="Yates J.R."/>
            <person name="Raine J.D."/>
            <person name="Sinden R.E."/>
            <person name="Harris M.A."/>
            <person name="Cunningham D.A."/>
            <person name="Preiser P.R."/>
            <person name="Bergman L.W."/>
            <person name="Vaidya A.B."/>
            <person name="van Lin L.H."/>
            <person name="Janse C.J."/>
            <person name="Waters A.P."/>
            <person name="Smith H.O."/>
            <person name="White O.R."/>
            <person name="Salzberg S.L."/>
            <person name="Venter J.C."/>
            <person name="Fraser C.M."/>
            <person name="Hoffman S.L."/>
            <person name="Gardner M.J."/>
            <person name="Carucci D.J."/>
        </authorList>
    </citation>
    <scope>NUCLEOTIDE SEQUENCE [LARGE SCALE GENOMIC DNA]</scope>
    <source>
        <strain evidence="1 2">17XNL</strain>
    </source>
</reference>
<accession>Q7RQP2</accession>
<sequence>MLCYDKNNNKYIFGYFILILANQIKWTVYNNNVSYQITKNSYFINNQINYDEQLLYICKKIEQILLKSVFTNKSNSIQNTQNKDLLKHFTTKM</sequence>
<evidence type="ECO:0000313" key="2">
    <source>
        <dbReference type="Proteomes" id="UP000008553"/>
    </source>
</evidence>
<name>Q7RQP2_PLAYO</name>
<dbReference type="Proteomes" id="UP000008553">
    <property type="component" value="Unassembled WGS sequence"/>
</dbReference>
<keyword evidence="2" id="KW-1185">Reference proteome</keyword>